<proteinExistence type="predicted"/>
<feature type="compositionally biased region" description="Polar residues" evidence="1">
    <location>
        <begin position="409"/>
        <end position="461"/>
    </location>
</feature>
<evidence type="ECO:0000313" key="3">
    <source>
        <dbReference type="EMBL" id="KAJ4491573.1"/>
    </source>
</evidence>
<gene>
    <name evidence="3" type="ORF">C8J55DRAFT_591351</name>
</gene>
<keyword evidence="2" id="KW-0732">Signal</keyword>
<feature type="region of interest" description="Disordered" evidence="1">
    <location>
        <begin position="210"/>
        <end position="235"/>
    </location>
</feature>
<dbReference type="Proteomes" id="UP001150238">
    <property type="component" value="Unassembled WGS sequence"/>
</dbReference>
<feature type="signal peptide" evidence="2">
    <location>
        <begin position="1"/>
        <end position="21"/>
    </location>
</feature>
<evidence type="ECO:0008006" key="5">
    <source>
        <dbReference type="Google" id="ProtNLM"/>
    </source>
</evidence>
<dbReference type="EMBL" id="JANVFS010000006">
    <property type="protein sequence ID" value="KAJ4491573.1"/>
    <property type="molecule type" value="Genomic_DNA"/>
</dbReference>
<accession>A0A9W9AXN9</accession>
<comment type="caution">
    <text evidence="3">The sequence shown here is derived from an EMBL/GenBank/DDBJ whole genome shotgun (WGS) entry which is preliminary data.</text>
</comment>
<dbReference type="AlphaFoldDB" id="A0A9W9AXN9"/>
<reference evidence="3" key="1">
    <citation type="submission" date="2022-08" db="EMBL/GenBank/DDBJ databases">
        <authorList>
            <consortium name="DOE Joint Genome Institute"/>
            <person name="Min B."/>
            <person name="Riley R."/>
            <person name="Sierra-Patev S."/>
            <person name="Naranjo-Ortiz M."/>
            <person name="Looney B."/>
            <person name="Konkel Z."/>
            <person name="Slot J.C."/>
            <person name="Sakamoto Y."/>
            <person name="Steenwyk J.L."/>
            <person name="Rokas A."/>
            <person name="Carro J."/>
            <person name="Camarero S."/>
            <person name="Ferreira P."/>
            <person name="Molpeceres G."/>
            <person name="Ruiz-Duenas F.J."/>
            <person name="Serrano A."/>
            <person name="Henrissat B."/>
            <person name="Drula E."/>
            <person name="Hughes K.W."/>
            <person name="Mata J.L."/>
            <person name="Ishikawa N.K."/>
            <person name="Vargas-Isla R."/>
            <person name="Ushijima S."/>
            <person name="Smith C.A."/>
            <person name="Ahrendt S."/>
            <person name="Andreopoulos W."/>
            <person name="He G."/>
            <person name="Labutti K."/>
            <person name="Lipzen A."/>
            <person name="Ng V."/>
            <person name="Sandor L."/>
            <person name="Barry K."/>
            <person name="Martinez A.T."/>
            <person name="Xiao Y."/>
            <person name="Gibbons J.G."/>
            <person name="Terashima K."/>
            <person name="Hibbett D.S."/>
            <person name="Grigoriev I.V."/>
        </authorList>
    </citation>
    <scope>NUCLEOTIDE SEQUENCE</scope>
    <source>
        <strain evidence="3">Sp2 HRB7682 ss15</strain>
    </source>
</reference>
<evidence type="ECO:0000313" key="4">
    <source>
        <dbReference type="Proteomes" id="UP001150238"/>
    </source>
</evidence>
<sequence length="647" mass="71976">MAITLLFISVLTMDWPSFRLSLSLYLPPLTLLTLGVPGSSISNGAVAAAGSLTSLIAAFNDLDPDYLAVVRTTLDSQELALSLLEMQCQEVLNAMDIDSPSIHPPAASPSACEEIEIDGHRFKISYPSEPQPSDTIMLPGRYEKDTGVFHASYRDLNVLKRTALVELCKQYELGTQGNMRVLKEKLTGFSENKIRWQCLLPIARRAHRGVRNGGITKNKPVPKKDPTAAPPKSKKLKLSTVRRNEMMGLPLDAPLGIQLFDTERSKDMRTLEQKNRLLSWAKTFCDKHPYVTREELAQRRKIKEEERARENATSTAKVAEYMHSMIEHVTSLRVEIQTLKTGLPPPLLPRVPLPIGAPPLTTPVPTANNSLASITAGHVLPLKVWTTDTGLPMPASSAAIGASPGDSITPTHANNGGSFSNAQNSGKSNADTQSAANIPKSSDNSTKPSDNSAKPPDNFTTSTDEYERVYVLTVGLGRIVHYKECDLREPPSITFASNIPRLDRVWDDERPSWDPEDCGKNLLSINGTPIALRYWRDVFSGKKSSVWASLKKLWSEWKYVAERYRASSPDEFWKEFSFSDGRRFHWKAISDQLRDLRSKHEQQLVDKAKAEYGADFARVFVNNRGKVLTDKSAISRHYLDKLANRLG</sequence>
<feature type="region of interest" description="Disordered" evidence="1">
    <location>
        <begin position="396"/>
        <end position="461"/>
    </location>
</feature>
<name>A0A9W9AXN9_9AGAR</name>
<evidence type="ECO:0000256" key="1">
    <source>
        <dbReference type="SAM" id="MobiDB-lite"/>
    </source>
</evidence>
<feature type="compositionally biased region" description="Low complexity" evidence="1">
    <location>
        <begin position="396"/>
        <end position="408"/>
    </location>
</feature>
<protein>
    <recommendedName>
        <fullName evidence="5">Transcription activator GCR1-like domain-containing protein</fullName>
    </recommendedName>
</protein>
<reference evidence="3" key="2">
    <citation type="journal article" date="2023" name="Proc. Natl. Acad. Sci. U.S.A.">
        <title>A global phylogenomic analysis of the shiitake genus Lentinula.</title>
        <authorList>
            <person name="Sierra-Patev S."/>
            <person name="Min B."/>
            <person name="Naranjo-Ortiz M."/>
            <person name="Looney B."/>
            <person name="Konkel Z."/>
            <person name="Slot J.C."/>
            <person name="Sakamoto Y."/>
            <person name="Steenwyk J.L."/>
            <person name="Rokas A."/>
            <person name="Carro J."/>
            <person name="Camarero S."/>
            <person name="Ferreira P."/>
            <person name="Molpeceres G."/>
            <person name="Ruiz-Duenas F.J."/>
            <person name="Serrano A."/>
            <person name="Henrissat B."/>
            <person name="Drula E."/>
            <person name="Hughes K.W."/>
            <person name="Mata J.L."/>
            <person name="Ishikawa N.K."/>
            <person name="Vargas-Isla R."/>
            <person name="Ushijima S."/>
            <person name="Smith C.A."/>
            <person name="Donoghue J."/>
            <person name="Ahrendt S."/>
            <person name="Andreopoulos W."/>
            <person name="He G."/>
            <person name="LaButti K."/>
            <person name="Lipzen A."/>
            <person name="Ng V."/>
            <person name="Riley R."/>
            <person name="Sandor L."/>
            <person name="Barry K."/>
            <person name="Martinez A.T."/>
            <person name="Xiao Y."/>
            <person name="Gibbons J.G."/>
            <person name="Terashima K."/>
            <person name="Grigoriev I.V."/>
            <person name="Hibbett D."/>
        </authorList>
    </citation>
    <scope>NUCLEOTIDE SEQUENCE</scope>
    <source>
        <strain evidence="3">Sp2 HRB7682 ss15</strain>
    </source>
</reference>
<feature type="chain" id="PRO_5040793246" description="Transcription activator GCR1-like domain-containing protein" evidence="2">
    <location>
        <begin position="22"/>
        <end position="647"/>
    </location>
</feature>
<organism evidence="3 4">
    <name type="scientific">Lentinula lateritia</name>
    <dbReference type="NCBI Taxonomy" id="40482"/>
    <lineage>
        <taxon>Eukaryota</taxon>
        <taxon>Fungi</taxon>
        <taxon>Dikarya</taxon>
        <taxon>Basidiomycota</taxon>
        <taxon>Agaricomycotina</taxon>
        <taxon>Agaricomycetes</taxon>
        <taxon>Agaricomycetidae</taxon>
        <taxon>Agaricales</taxon>
        <taxon>Marasmiineae</taxon>
        <taxon>Omphalotaceae</taxon>
        <taxon>Lentinula</taxon>
    </lineage>
</organism>
<evidence type="ECO:0000256" key="2">
    <source>
        <dbReference type="SAM" id="SignalP"/>
    </source>
</evidence>